<feature type="transmembrane region" description="Helical" evidence="6">
    <location>
        <begin position="454"/>
        <end position="474"/>
    </location>
</feature>
<dbReference type="InterPro" id="IPR011701">
    <property type="entry name" value="MFS"/>
</dbReference>
<feature type="transmembrane region" description="Helical" evidence="6">
    <location>
        <begin position="420"/>
        <end position="442"/>
    </location>
</feature>
<feature type="transmembrane region" description="Helical" evidence="6">
    <location>
        <begin position="389"/>
        <end position="408"/>
    </location>
</feature>
<dbReference type="PANTHER" id="PTHR43791:SF81">
    <property type="entry name" value="TRANSPORTER, PUTATIVE (AFU_ORTHOLOGUE AFUA_7G01190)-RELATED"/>
    <property type="match status" value="1"/>
</dbReference>
<dbReference type="Proteomes" id="UP001320420">
    <property type="component" value="Unassembled WGS sequence"/>
</dbReference>
<feature type="transmembrane region" description="Helical" evidence="6">
    <location>
        <begin position="105"/>
        <end position="123"/>
    </location>
</feature>
<keyword evidence="8" id="KW-1185">Reference proteome</keyword>
<evidence type="ECO:0000256" key="1">
    <source>
        <dbReference type="ARBA" id="ARBA00004141"/>
    </source>
</evidence>
<feature type="transmembrane region" description="Helical" evidence="6">
    <location>
        <begin position="225"/>
        <end position="244"/>
    </location>
</feature>
<name>A0AAN9YV09_9PEZI</name>
<organism evidence="7 8">
    <name type="scientific">Diatrype stigma</name>
    <dbReference type="NCBI Taxonomy" id="117547"/>
    <lineage>
        <taxon>Eukaryota</taxon>
        <taxon>Fungi</taxon>
        <taxon>Dikarya</taxon>
        <taxon>Ascomycota</taxon>
        <taxon>Pezizomycotina</taxon>
        <taxon>Sordariomycetes</taxon>
        <taxon>Xylariomycetidae</taxon>
        <taxon>Xylariales</taxon>
        <taxon>Diatrypaceae</taxon>
        <taxon>Diatrype</taxon>
    </lineage>
</organism>
<proteinExistence type="predicted"/>
<keyword evidence="5 6" id="KW-0472">Membrane</keyword>
<sequence length="560" mass="60586">MSSVRKMDIEKKADLGVPAGKVDIETVCDLDDAEIFLQENNFSHRQVAELLADEALNKRLMRKVDWTILPPLAITYMLQYIDKQALSYAAVFDLFTDTGINQDQYAFLPSLFYIAYLVAEYPWTFLAQRTRMAKVLGSVIVAWGVVLMCTAAGSNFGSLAACRFLLGAFEAPITPCFMMIIAMCREQQPFRAGVFYSCNGLGSMIGGILFYAVGQIKTIPVWKAIFLLCGGVTILWGVVVLVLLPDDILSAKRFSLREKATLVGRGKLGRTGILSHNVKFGQIKEALLDPQVWLLTLFTLLNEVINGGIANFGKLIVKGVVKDPLLTTALGIPQGAFQVIFILSGTYLPTRFRHARTVVMALYLAPTIIGTSLMWQLDRTTDQGRIGVLFAYYIVGSFVASLVIAMQMPSANLGGYTKRMTGTAVVFLAYCVGNIAGPHAFLEAEAPIYPTGCRVILACAVAQIAIAGALRWLLKRRNGKRDAAAGAAGVGGAGAVGSVDTAAVEEVTADLTDFEVRKEKRFDTSVTADTLLTGGSLFSRIRSSATSIRPGVLHGGITES</sequence>
<keyword evidence="4 6" id="KW-1133">Transmembrane helix</keyword>
<gene>
    <name evidence="7" type="ORF">SLS62_002601</name>
</gene>
<evidence type="ECO:0000256" key="6">
    <source>
        <dbReference type="SAM" id="Phobius"/>
    </source>
</evidence>
<reference evidence="7 8" key="1">
    <citation type="submission" date="2024-02" db="EMBL/GenBank/DDBJ databases">
        <title>De novo assembly and annotation of 12 fungi associated with fruit tree decline syndrome in Ontario, Canada.</title>
        <authorList>
            <person name="Sulman M."/>
            <person name="Ellouze W."/>
            <person name="Ilyukhin E."/>
        </authorList>
    </citation>
    <scope>NUCLEOTIDE SEQUENCE [LARGE SCALE GENOMIC DNA]</scope>
    <source>
        <strain evidence="7 8">M11/M66-122</strain>
    </source>
</reference>
<accession>A0AAN9YV09</accession>
<dbReference type="Gene3D" id="1.20.1250.20">
    <property type="entry name" value="MFS general substrate transporter like domains"/>
    <property type="match status" value="1"/>
</dbReference>
<feature type="transmembrane region" description="Helical" evidence="6">
    <location>
        <begin position="135"/>
        <end position="158"/>
    </location>
</feature>
<protein>
    <recommendedName>
        <fullName evidence="9">Major facilitator superfamily (MFS) profile domain-containing protein</fullName>
    </recommendedName>
</protein>
<dbReference type="SUPFAM" id="SSF103473">
    <property type="entry name" value="MFS general substrate transporter"/>
    <property type="match status" value="1"/>
</dbReference>
<evidence type="ECO:0000256" key="5">
    <source>
        <dbReference type="ARBA" id="ARBA00023136"/>
    </source>
</evidence>
<dbReference type="InterPro" id="IPR036259">
    <property type="entry name" value="MFS_trans_sf"/>
</dbReference>
<feature type="transmembrane region" description="Helical" evidence="6">
    <location>
        <begin position="164"/>
        <end position="182"/>
    </location>
</feature>
<feature type="transmembrane region" description="Helical" evidence="6">
    <location>
        <begin position="325"/>
        <end position="348"/>
    </location>
</feature>
<dbReference type="AlphaFoldDB" id="A0AAN9YV09"/>
<evidence type="ECO:0000313" key="8">
    <source>
        <dbReference type="Proteomes" id="UP001320420"/>
    </source>
</evidence>
<evidence type="ECO:0008006" key="9">
    <source>
        <dbReference type="Google" id="ProtNLM"/>
    </source>
</evidence>
<keyword evidence="3 6" id="KW-0812">Transmembrane</keyword>
<keyword evidence="2" id="KW-0813">Transport</keyword>
<dbReference type="Pfam" id="PF07690">
    <property type="entry name" value="MFS_1"/>
    <property type="match status" value="1"/>
</dbReference>
<comment type="caution">
    <text evidence="7">The sequence shown here is derived from an EMBL/GenBank/DDBJ whole genome shotgun (WGS) entry which is preliminary data.</text>
</comment>
<feature type="transmembrane region" description="Helical" evidence="6">
    <location>
        <begin position="194"/>
        <end position="213"/>
    </location>
</feature>
<dbReference type="GO" id="GO:0016020">
    <property type="term" value="C:membrane"/>
    <property type="evidence" value="ECO:0007669"/>
    <property type="project" value="UniProtKB-SubCell"/>
</dbReference>
<feature type="transmembrane region" description="Helical" evidence="6">
    <location>
        <begin position="360"/>
        <end position="377"/>
    </location>
</feature>
<evidence type="ECO:0000256" key="2">
    <source>
        <dbReference type="ARBA" id="ARBA00022448"/>
    </source>
</evidence>
<dbReference type="GO" id="GO:0022857">
    <property type="term" value="F:transmembrane transporter activity"/>
    <property type="evidence" value="ECO:0007669"/>
    <property type="project" value="InterPro"/>
</dbReference>
<evidence type="ECO:0000313" key="7">
    <source>
        <dbReference type="EMBL" id="KAK7755374.1"/>
    </source>
</evidence>
<evidence type="ECO:0000256" key="4">
    <source>
        <dbReference type="ARBA" id="ARBA00022989"/>
    </source>
</evidence>
<evidence type="ECO:0000256" key="3">
    <source>
        <dbReference type="ARBA" id="ARBA00022692"/>
    </source>
</evidence>
<dbReference type="PANTHER" id="PTHR43791">
    <property type="entry name" value="PERMEASE-RELATED"/>
    <property type="match status" value="1"/>
</dbReference>
<comment type="subcellular location">
    <subcellularLocation>
        <location evidence="1">Membrane</location>
        <topology evidence="1">Multi-pass membrane protein</topology>
    </subcellularLocation>
</comment>
<dbReference type="EMBL" id="JAKJXP020000013">
    <property type="protein sequence ID" value="KAK7755374.1"/>
    <property type="molecule type" value="Genomic_DNA"/>
</dbReference>